<dbReference type="SUPFAM" id="SSF75169">
    <property type="entry name" value="DsrEFH-like"/>
    <property type="match status" value="1"/>
</dbReference>
<proteinExistence type="predicted"/>
<evidence type="ECO:0000313" key="1">
    <source>
        <dbReference type="EMBL" id="GAV24481.1"/>
    </source>
</evidence>
<dbReference type="STRING" id="661089.ciss_04140"/>
<accession>A0A1L8D037</accession>
<dbReference type="InterPro" id="IPR027396">
    <property type="entry name" value="DsrEFH-like"/>
</dbReference>
<sequence length="155" mass="17050">MFSLAEIYENVIIYIKEYYKRVMDVDIHDLASKLAPFFESKSEIAGTVLFIQGESLGRGDEELGKILMKNFLTTLAGNDELPEALLFVNSGVKLVVEGSSVLGPLKILEEKGVYLGACGTCLDYFKLKDKVVAGEITNMGNIVSYLTKSLKVISL</sequence>
<dbReference type="NCBIfam" id="TIGR03527">
    <property type="entry name" value="selenium_YedF"/>
    <property type="match status" value="1"/>
</dbReference>
<dbReference type="Proteomes" id="UP000187338">
    <property type="component" value="Unassembled WGS sequence"/>
</dbReference>
<evidence type="ECO:0008006" key="3">
    <source>
        <dbReference type="Google" id="ProtNLM"/>
    </source>
</evidence>
<reference evidence="2" key="1">
    <citation type="submission" date="2016-12" db="EMBL/GenBank/DDBJ databases">
        <title>Draft Genome Sequences od Carboxydothermus pertinax and islandicus, Hydrogenogenic Carboxydotrophic Bacteria.</title>
        <authorList>
            <person name="Fukuyama Y."/>
            <person name="Ohmae K."/>
            <person name="Yoneda Y."/>
            <person name="Yoshida T."/>
            <person name="Sako Y."/>
        </authorList>
    </citation>
    <scope>NUCLEOTIDE SEQUENCE [LARGE SCALE GENOMIC DNA]</scope>
    <source>
        <strain evidence="2">SET</strain>
    </source>
</reference>
<gene>
    <name evidence="1" type="ORF">ciss_04140</name>
</gene>
<organism evidence="1 2">
    <name type="scientific">Carboxydothermus islandicus</name>
    <dbReference type="NCBI Taxonomy" id="661089"/>
    <lineage>
        <taxon>Bacteria</taxon>
        <taxon>Bacillati</taxon>
        <taxon>Bacillota</taxon>
        <taxon>Clostridia</taxon>
        <taxon>Thermoanaerobacterales</taxon>
        <taxon>Thermoanaerobacteraceae</taxon>
        <taxon>Carboxydothermus</taxon>
    </lineage>
</organism>
<dbReference type="InterPro" id="IPR019870">
    <property type="entry name" value="Se_metab_YedF"/>
</dbReference>
<protein>
    <recommendedName>
        <fullName evidence="3">Sulfurtransferase-like selenium metabolism protein YedF</fullName>
    </recommendedName>
</protein>
<dbReference type="OrthoDB" id="9801500at2"/>
<evidence type="ECO:0000313" key="2">
    <source>
        <dbReference type="Proteomes" id="UP000187338"/>
    </source>
</evidence>
<dbReference type="AlphaFoldDB" id="A0A1L8D037"/>
<comment type="caution">
    <text evidence="1">The sequence shown here is derived from an EMBL/GenBank/DDBJ whole genome shotgun (WGS) entry which is preliminary data.</text>
</comment>
<name>A0A1L8D037_9THEO</name>
<dbReference type="EMBL" id="BDJL01000007">
    <property type="protein sequence ID" value="GAV24481.1"/>
    <property type="molecule type" value="Genomic_DNA"/>
</dbReference>
<keyword evidence="2" id="KW-1185">Reference proteome</keyword>